<sequence>MRIISIFVSVFLFADLSEALNFRKVAEFPMGAMATKPFGFDTDHDGNQNLILSAVNSELPIYFFEHIGYDYYTLEDSVMWSYLCDVGYLDVDSLVDMVGNINGLWPYPIYVYASPTYYSNPINIVWQDSMFEHIGGGYITDLDQDGLKEILFGYTPIGTGGWRTCVYENIGDNQYSLVWQDTTYAIWSAISGDFDLDGQTEFIATCSGSSGWVWVWECVGDNHYQVVFQDTLPRGNNYDVFFRP</sequence>
<accession>A0A7V0Z4P7</accession>
<proteinExistence type="predicted"/>
<organism evidence="1">
    <name type="scientific">candidate division WOR-3 bacterium</name>
    <dbReference type="NCBI Taxonomy" id="2052148"/>
    <lineage>
        <taxon>Bacteria</taxon>
        <taxon>Bacteria division WOR-3</taxon>
    </lineage>
</organism>
<dbReference type="InterPro" id="IPR028994">
    <property type="entry name" value="Integrin_alpha_N"/>
</dbReference>
<protein>
    <submittedName>
        <fullName evidence="1">VCBS repeat-containing protein</fullName>
    </submittedName>
</protein>
<reference evidence="1" key="1">
    <citation type="journal article" date="2020" name="mSystems">
        <title>Genome- and Community-Level Interaction Insights into Carbon Utilization and Element Cycling Functions of Hydrothermarchaeota in Hydrothermal Sediment.</title>
        <authorList>
            <person name="Zhou Z."/>
            <person name="Liu Y."/>
            <person name="Xu W."/>
            <person name="Pan J."/>
            <person name="Luo Z.H."/>
            <person name="Li M."/>
        </authorList>
    </citation>
    <scope>NUCLEOTIDE SEQUENCE [LARGE SCALE GENOMIC DNA]</scope>
    <source>
        <strain evidence="1">SpSt-258</strain>
    </source>
</reference>
<dbReference type="EMBL" id="DSKY01000010">
    <property type="protein sequence ID" value="HDY58568.1"/>
    <property type="molecule type" value="Genomic_DNA"/>
</dbReference>
<dbReference type="AlphaFoldDB" id="A0A7V0Z4P7"/>
<dbReference type="SUPFAM" id="SSF69318">
    <property type="entry name" value="Integrin alpha N-terminal domain"/>
    <property type="match status" value="1"/>
</dbReference>
<gene>
    <name evidence="1" type="ORF">ENP86_03330</name>
</gene>
<comment type="caution">
    <text evidence="1">The sequence shown here is derived from an EMBL/GenBank/DDBJ whole genome shotgun (WGS) entry which is preliminary data.</text>
</comment>
<evidence type="ECO:0000313" key="1">
    <source>
        <dbReference type="EMBL" id="HDY58568.1"/>
    </source>
</evidence>
<name>A0A7V0Z4P7_UNCW3</name>